<accession>A0A2J6RHN8</accession>
<keyword evidence="2" id="KW-1185">Reference proteome</keyword>
<evidence type="ECO:0000313" key="2">
    <source>
        <dbReference type="Proteomes" id="UP000235786"/>
    </source>
</evidence>
<organism evidence="1 2">
    <name type="scientific">Hyaloscypha variabilis (strain UAMH 11265 / GT02V1 / F)</name>
    <name type="common">Meliniomyces variabilis</name>
    <dbReference type="NCBI Taxonomy" id="1149755"/>
    <lineage>
        <taxon>Eukaryota</taxon>
        <taxon>Fungi</taxon>
        <taxon>Dikarya</taxon>
        <taxon>Ascomycota</taxon>
        <taxon>Pezizomycotina</taxon>
        <taxon>Leotiomycetes</taxon>
        <taxon>Helotiales</taxon>
        <taxon>Hyaloscyphaceae</taxon>
        <taxon>Hyaloscypha</taxon>
        <taxon>Hyaloscypha variabilis</taxon>
    </lineage>
</organism>
<reference evidence="1 2" key="1">
    <citation type="submission" date="2016-04" db="EMBL/GenBank/DDBJ databases">
        <title>A degradative enzymes factory behind the ericoid mycorrhizal symbiosis.</title>
        <authorList>
            <consortium name="DOE Joint Genome Institute"/>
            <person name="Martino E."/>
            <person name="Morin E."/>
            <person name="Grelet G."/>
            <person name="Kuo A."/>
            <person name="Kohler A."/>
            <person name="Daghino S."/>
            <person name="Barry K."/>
            <person name="Choi C."/>
            <person name="Cichocki N."/>
            <person name="Clum A."/>
            <person name="Copeland A."/>
            <person name="Hainaut M."/>
            <person name="Haridas S."/>
            <person name="Labutti K."/>
            <person name="Lindquist E."/>
            <person name="Lipzen A."/>
            <person name="Khouja H.-R."/>
            <person name="Murat C."/>
            <person name="Ohm R."/>
            <person name="Olson A."/>
            <person name="Spatafora J."/>
            <person name="Veneault-Fourrey C."/>
            <person name="Henrissat B."/>
            <person name="Grigoriev I."/>
            <person name="Martin F."/>
            <person name="Perotto S."/>
        </authorList>
    </citation>
    <scope>NUCLEOTIDE SEQUENCE [LARGE SCALE GENOMIC DNA]</scope>
    <source>
        <strain evidence="1 2">F</strain>
    </source>
</reference>
<protein>
    <submittedName>
        <fullName evidence="1">Uncharacterized protein</fullName>
    </submittedName>
</protein>
<dbReference type="EMBL" id="KZ613948">
    <property type="protein sequence ID" value="PMD38022.1"/>
    <property type="molecule type" value="Genomic_DNA"/>
</dbReference>
<name>A0A2J6RHN8_HYAVF</name>
<dbReference type="AlphaFoldDB" id="A0A2J6RHN8"/>
<dbReference type="OrthoDB" id="10612426at2759"/>
<gene>
    <name evidence="1" type="ORF">L207DRAFT_584942</name>
</gene>
<sequence>MAIQAIPFRHSSPQQALKREHDALAQVGSWDKFSNNVFHGVLEGDELLPSSRISGQSLHDITLLHQLVNKPPHNAPSTTKSYEKTTSLSIERTKESNMKCLTADSLSGCQNGPSQLDVWKGEFQRHEYIACRIGQPE</sequence>
<proteinExistence type="predicted"/>
<dbReference type="Proteomes" id="UP000235786">
    <property type="component" value="Unassembled WGS sequence"/>
</dbReference>
<evidence type="ECO:0000313" key="1">
    <source>
        <dbReference type="EMBL" id="PMD38022.1"/>
    </source>
</evidence>